<keyword evidence="2 4" id="KW-0238">DNA-binding</keyword>
<feature type="DNA-binding region" description="H-T-H motif" evidence="4">
    <location>
        <begin position="36"/>
        <end position="55"/>
    </location>
</feature>
<evidence type="ECO:0000256" key="2">
    <source>
        <dbReference type="ARBA" id="ARBA00023125"/>
    </source>
</evidence>
<dbReference type="SUPFAM" id="SSF46689">
    <property type="entry name" value="Homeodomain-like"/>
    <property type="match status" value="1"/>
</dbReference>
<dbReference type="InterPro" id="IPR050109">
    <property type="entry name" value="HTH-type_TetR-like_transc_reg"/>
</dbReference>
<keyword evidence="3" id="KW-0804">Transcription</keyword>
<dbReference type="InterPro" id="IPR001647">
    <property type="entry name" value="HTH_TetR"/>
</dbReference>
<dbReference type="PANTHER" id="PTHR30055">
    <property type="entry name" value="HTH-TYPE TRANSCRIPTIONAL REGULATOR RUTR"/>
    <property type="match status" value="1"/>
</dbReference>
<evidence type="ECO:0000313" key="6">
    <source>
        <dbReference type="EMBL" id="GAA4191976.1"/>
    </source>
</evidence>
<evidence type="ECO:0000313" key="7">
    <source>
        <dbReference type="Proteomes" id="UP001501251"/>
    </source>
</evidence>
<dbReference type="InterPro" id="IPR049445">
    <property type="entry name" value="TetR_SbtR-like_C"/>
</dbReference>
<protein>
    <submittedName>
        <fullName evidence="6">TetR/AcrR family transcriptional regulator</fullName>
    </submittedName>
</protein>
<dbReference type="EMBL" id="BAABAQ010000005">
    <property type="protein sequence ID" value="GAA4191976.1"/>
    <property type="molecule type" value="Genomic_DNA"/>
</dbReference>
<evidence type="ECO:0000259" key="5">
    <source>
        <dbReference type="PROSITE" id="PS50977"/>
    </source>
</evidence>
<dbReference type="Proteomes" id="UP001501251">
    <property type="component" value="Unassembled WGS sequence"/>
</dbReference>
<sequence>MDACKRRGLRKDAEINRERIVAAARVAFREGGLDVPLEEIARRAEVNIATLYRRFPDREALIEAILADRMAEFVEAAEAAERVDDPWEAFAGLVEHICGMQAADQGVTEGFTSCFPGEALEAPRARALAAVDRVIERARHAGALRADFTGQDLMLIMMANAGVLGSTRCAAPEAWRRLIGLILDACRAGRADRIAPPLPPAPSAEDMRNAMLTARLHR</sequence>
<evidence type="ECO:0000256" key="4">
    <source>
        <dbReference type="PROSITE-ProRule" id="PRU00335"/>
    </source>
</evidence>
<accession>A0ABP8AX99</accession>
<evidence type="ECO:0000256" key="1">
    <source>
        <dbReference type="ARBA" id="ARBA00023015"/>
    </source>
</evidence>
<reference evidence="7" key="1">
    <citation type="journal article" date="2019" name="Int. J. Syst. Evol. Microbiol.">
        <title>The Global Catalogue of Microorganisms (GCM) 10K type strain sequencing project: providing services to taxonomists for standard genome sequencing and annotation.</title>
        <authorList>
            <consortium name="The Broad Institute Genomics Platform"/>
            <consortium name="The Broad Institute Genome Sequencing Center for Infectious Disease"/>
            <person name="Wu L."/>
            <person name="Ma J."/>
        </authorList>
    </citation>
    <scope>NUCLEOTIDE SEQUENCE [LARGE SCALE GENOMIC DNA]</scope>
    <source>
        <strain evidence="7">JCM 17388</strain>
    </source>
</reference>
<proteinExistence type="predicted"/>
<keyword evidence="1" id="KW-0805">Transcription regulation</keyword>
<dbReference type="PANTHER" id="PTHR30055:SF234">
    <property type="entry name" value="HTH-TYPE TRANSCRIPTIONAL REGULATOR BETI"/>
    <property type="match status" value="1"/>
</dbReference>
<evidence type="ECO:0000256" key="3">
    <source>
        <dbReference type="ARBA" id="ARBA00023163"/>
    </source>
</evidence>
<dbReference type="Gene3D" id="1.10.357.10">
    <property type="entry name" value="Tetracycline Repressor, domain 2"/>
    <property type="match status" value="1"/>
</dbReference>
<organism evidence="6 7">
    <name type="scientific">Streptosporangium oxazolinicum</name>
    <dbReference type="NCBI Taxonomy" id="909287"/>
    <lineage>
        <taxon>Bacteria</taxon>
        <taxon>Bacillati</taxon>
        <taxon>Actinomycetota</taxon>
        <taxon>Actinomycetes</taxon>
        <taxon>Streptosporangiales</taxon>
        <taxon>Streptosporangiaceae</taxon>
        <taxon>Streptosporangium</taxon>
    </lineage>
</organism>
<comment type="caution">
    <text evidence="6">The sequence shown here is derived from an EMBL/GenBank/DDBJ whole genome shotgun (WGS) entry which is preliminary data.</text>
</comment>
<dbReference type="Pfam" id="PF21597">
    <property type="entry name" value="TetR_C_43"/>
    <property type="match status" value="1"/>
</dbReference>
<dbReference type="InterPro" id="IPR036271">
    <property type="entry name" value="Tet_transcr_reg_TetR-rel_C_sf"/>
</dbReference>
<dbReference type="SUPFAM" id="SSF48498">
    <property type="entry name" value="Tetracyclin repressor-like, C-terminal domain"/>
    <property type="match status" value="1"/>
</dbReference>
<name>A0ABP8AX99_9ACTN</name>
<gene>
    <name evidence="6" type="ORF">GCM10022252_32640</name>
</gene>
<dbReference type="InterPro" id="IPR009057">
    <property type="entry name" value="Homeodomain-like_sf"/>
</dbReference>
<dbReference type="RefSeq" id="WP_344918720.1">
    <property type="nucleotide sequence ID" value="NZ_BAABAQ010000005.1"/>
</dbReference>
<feature type="domain" description="HTH tetR-type" evidence="5">
    <location>
        <begin position="14"/>
        <end position="73"/>
    </location>
</feature>
<dbReference type="PRINTS" id="PR00455">
    <property type="entry name" value="HTHTETR"/>
</dbReference>
<dbReference type="Pfam" id="PF00440">
    <property type="entry name" value="TetR_N"/>
    <property type="match status" value="1"/>
</dbReference>
<keyword evidence="7" id="KW-1185">Reference proteome</keyword>
<dbReference type="PROSITE" id="PS50977">
    <property type="entry name" value="HTH_TETR_2"/>
    <property type="match status" value="1"/>
</dbReference>